<dbReference type="InterPro" id="IPR000727">
    <property type="entry name" value="T_SNARE_dom"/>
</dbReference>
<evidence type="ECO:0000259" key="7">
    <source>
        <dbReference type="PROSITE" id="PS50111"/>
    </source>
</evidence>
<evidence type="ECO:0000256" key="3">
    <source>
        <dbReference type="ARBA" id="ARBA00023224"/>
    </source>
</evidence>
<evidence type="ECO:0000313" key="10">
    <source>
        <dbReference type="EMBL" id="GGF33810.1"/>
    </source>
</evidence>
<keyword evidence="2" id="KW-1003">Cell membrane</keyword>
<keyword evidence="3 5" id="KW-0807">Transducer</keyword>
<evidence type="ECO:0000259" key="9">
    <source>
        <dbReference type="PROSITE" id="PS50885"/>
    </source>
</evidence>
<feature type="domain" description="Methyl-accepting transducer" evidence="7">
    <location>
        <begin position="436"/>
        <end position="665"/>
    </location>
</feature>
<feature type="domain" description="T-SNARE coiled-coil homology" evidence="8">
    <location>
        <begin position="595"/>
        <end position="657"/>
    </location>
</feature>
<keyword evidence="2" id="KW-0997">Cell inner membrane</keyword>
<dbReference type="PROSITE" id="PS50885">
    <property type="entry name" value="HAMP"/>
    <property type="match status" value="1"/>
</dbReference>
<dbReference type="Pfam" id="PF00672">
    <property type="entry name" value="HAMP"/>
    <property type="match status" value="1"/>
</dbReference>
<dbReference type="RefSeq" id="WP_189049989.1">
    <property type="nucleotide sequence ID" value="NZ_BMJQ01000012.1"/>
</dbReference>
<dbReference type="Pfam" id="PF00015">
    <property type="entry name" value="MCPsignal"/>
    <property type="match status" value="1"/>
</dbReference>
<dbReference type="EMBL" id="BMJQ01000012">
    <property type="protein sequence ID" value="GGF33810.1"/>
    <property type="molecule type" value="Genomic_DNA"/>
</dbReference>
<protein>
    <submittedName>
        <fullName evidence="10">Methyl-accepting chemotaxis protein</fullName>
    </submittedName>
</protein>
<dbReference type="CDD" id="cd06225">
    <property type="entry name" value="HAMP"/>
    <property type="match status" value="1"/>
</dbReference>
<accession>A0A8J2YXK0</accession>
<proteinExistence type="inferred from homology"/>
<dbReference type="PANTHER" id="PTHR32089">
    <property type="entry name" value="METHYL-ACCEPTING CHEMOTAXIS PROTEIN MCPB"/>
    <property type="match status" value="1"/>
</dbReference>
<dbReference type="GO" id="GO:0005886">
    <property type="term" value="C:plasma membrane"/>
    <property type="evidence" value="ECO:0007669"/>
    <property type="project" value="UniProtKB-SubCell"/>
</dbReference>
<dbReference type="AlphaFoldDB" id="A0A8J2YXK0"/>
<sequence>MFRLNNLSIRTILGLVIGTMGLLLVIASAVALSDAVERSANAHRVETASLTSRHLFKALINMRNERGAEISGLLGDAPVSSTTEADIAKLRAATEQGYADGLKALQDLALPELADPIARLVSSHDAVAALRPKVDAAIHQPKSARDAQLVQDWPKITQALLDGILGASDPLEASLKLVDPVVDHYLSVKRAAWATRLNLGLAALLTQSAVASNQSLSPADALAWYQDTARASAAWVVVTEAAARKDAPPALVVAVTKANGNFSGSIYDGQKALVDALAAGQKATMPIDDLRRLNTEYTGYAVDVLNVALDQMVARADPEAGLATRTLVLDGLLLLVAVGLAAAGFVIVRRRVSGPILELTATIDRLAQQDFAVEIPEKTRDDEIGRMQQALILLRENGRQHELAVAARIEEQAAASRRAAAIETLCRSFDGQVGASLAAVGQATARLMASSEAMTTAAGRSAAETGTVASAAHEASAGVNTVAAAAEQLSSSIAEISRQMSQSTAISNDAMDKAGKTDTTIAGLAAASQKIGEIVTLISSIASQTNLLALNATIEAARAGEAGKGFAVVASEVKSLANQTARATEDITQQISQIQGMTHDAVEGVRAISEVIREMGGITAGIAAAVEEQGAATSEIARNVQEVARAADQISASINGVSASVDQASTVAGEVGEAAHAMGTEADVLKGDVAGFLDQIRAA</sequence>
<keyword evidence="6" id="KW-1133">Transmembrane helix</keyword>
<keyword evidence="6" id="KW-0472">Membrane</keyword>
<organism evidence="10 11">
    <name type="scientific">Aliidongia dinghuensis</name>
    <dbReference type="NCBI Taxonomy" id="1867774"/>
    <lineage>
        <taxon>Bacteria</taxon>
        <taxon>Pseudomonadati</taxon>
        <taxon>Pseudomonadota</taxon>
        <taxon>Alphaproteobacteria</taxon>
        <taxon>Rhodospirillales</taxon>
        <taxon>Dongiaceae</taxon>
        <taxon>Aliidongia</taxon>
    </lineage>
</organism>
<dbReference type="GO" id="GO:0007165">
    <property type="term" value="P:signal transduction"/>
    <property type="evidence" value="ECO:0007669"/>
    <property type="project" value="UniProtKB-KW"/>
</dbReference>
<dbReference type="PANTHER" id="PTHR32089:SF112">
    <property type="entry name" value="LYSOZYME-LIKE PROTEIN-RELATED"/>
    <property type="match status" value="1"/>
</dbReference>
<feature type="transmembrane region" description="Helical" evidence="6">
    <location>
        <begin position="12"/>
        <end position="32"/>
    </location>
</feature>
<gene>
    <name evidence="10" type="ORF">GCM10011611_45050</name>
</gene>
<comment type="subcellular location">
    <subcellularLocation>
        <location evidence="1">Cell inner membrane</location>
        <topology evidence="1">Multi-pass membrane protein</topology>
    </subcellularLocation>
</comment>
<evidence type="ECO:0000256" key="6">
    <source>
        <dbReference type="SAM" id="Phobius"/>
    </source>
</evidence>
<dbReference type="Gene3D" id="1.10.287.950">
    <property type="entry name" value="Methyl-accepting chemotaxis protein"/>
    <property type="match status" value="1"/>
</dbReference>
<evidence type="ECO:0000313" key="11">
    <source>
        <dbReference type="Proteomes" id="UP000646365"/>
    </source>
</evidence>
<evidence type="ECO:0000256" key="2">
    <source>
        <dbReference type="ARBA" id="ARBA00022519"/>
    </source>
</evidence>
<keyword evidence="11" id="KW-1185">Reference proteome</keyword>
<evidence type="ECO:0000256" key="1">
    <source>
        <dbReference type="ARBA" id="ARBA00004429"/>
    </source>
</evidence>
<dbReference type="InterPro" id="IPR003660">
    <property type="entry name" value="HAMP_dom"/>
</dbReference>
<comment type="caution">
    <text evidence="10">The sequence shown here is derived from an EMBL/GenBank/DDBJ whole genome shotgun (WGS) entry which is preliminary data.</text>
</comment>
<dbReference type="Proteomes" id="UP000646365">
    <property type="component" value="Unassembled WGS sequence"/>
</dbReference>
<dbReference type="SMART" id="SM00304">
    <property type="entry name" value="HAMP"/>
    <property type="match status" value="2"/>
</dbReference>
<reference evidence="10" key="2">
    <citation type="submission" date="2020-09" db="EMBL/GenBank/DDBJ databases">
        <authorList>
            <person name="Sun Q."/>
            <person name="Zhou Y."/>
        </authorList>
    </citation>
    <scope>NUCLEOTIDE SEQUENCE</scope>
    <source>
        <strain evidence="10">CGMCC 1.15725</strain>
    </source>
</reference>
<keyword evidence="6" id="KW-0812">Transmembrane</keyword>
<comment type="similarity">
    <text evidence="4">Belongs to the methyl-accepting chemotaxis (MCP) protein family.</text>
</comment>
<reference evidence="10" key="1">
    <citation type="journal article" date="2014" name="Int. J. Syst. Evol. Microbiol.">
        <title>Complete genome sequence of Corynebacterium casei LMG S-19264T (=DSM 44701T), isolated from a smear-ripened cheese.</title>
        <authorList>
            <consortium name="US DOE Joint Genome Institute (JGI-PGF)"/>
            <person name="Walter F."/>
            <person name="Albersmeier A."/>
            <person name="Kalinowski J."/>
            <person name="Ruckert C."/>
        </authorList>
    </citation>
    <scope>NUCLEOTIDE SEQUENCE</scope>
    <source>
        <strain evidence="10">CGMCC 1.15725</strain>
    </source>
</reference>
<dbReference type="Gene3D" id="6.10.340.10">
    <property type="match status" value="1"/>
</dbReference>
<name>A0A8J2YXK0_9PROT</name>
<dbReference type="InterPro" id="IPR004089">
    <property type="entry name" value="MCPsignal_dom"/>
</dbReference>
<dbReference type="SUPFAM" id="SSF58104">
    <property type="entry name" value="Methyl-accepting chemotaxis protein (MCP) signaling domain"/>
    <property type="match status" value="1"/>
</dbReference>
<dbReference type="SMART" id="SM00283">
    <property type="entry name" value="MA"/>
    <property type="match status" value="1"/>
</dbReference>
<dbReference type="PROSITE" id="PS50111">
    <property type="entry name" value="CHEMOTAXIS_TRANSDUC_2"/>
    <property type="match status" value="1"/>
</dbReference>
<dbReference type="PROSITE" id="PS50192">
    <property type="entry name" value="T_SNARE"/>
    <property type="match status" value="1"/>
</dbReference>
<evidence type="ECO:0000259" key="8">
    <source>
        <dbReference type="PROSITE" id="PS50192"/>
    </source>
</evidence>
<evidence type="ECO:0000256" key="5">
    <source>
        <dbReference type="PROSITE-ProRule" id="PRU00284"/>
    </source>
</evidence>
<feature type="domain" description="HAMP" evidence="9">
    <location>
        <begin position="350"/>
        <end position="403"/>
    </location>
</feature>
<evidence type="ECO:0000256" key="4">
    <source>
        <dbReference type="ARBA" id="ARBA00029447"/>
    </source>
</evidence>